<dbReference type="Proteomes" id="UP000509594">
    <property type="component" value="Chromosome"/>
</dbReference>
<keyword evidence="8" id="KW-1185">Reference proteome</keyword>
<dbReference type="EMBL" id="CP058215">
    <property type="protein sequence ID" value="QLC50621.1"/>
    <property type="molecule type" value="Genomic_DNA"/>
</dbReference>
<feature type="transmembrane region" description="Helical" evidence="6">
    <location>
        <begin position="69"/>
        <end position="90"/>
    </location>
</feature>
<proteinExistence type="inferred from homology"/>
<dbReference type="PANTHER" id="PTHR21716:SF4">
    <property type="entry name" value="TRANSMEMBRANE PROTEIN 245"/>
    <property type="match status" value="1"/>
</dbReference>
<dbReference type="OrthoDB" id="137390at2157"/>
<feature type="transmembrane region" description="Helical" evidence="6">
    <location>
        <begin position="235"/>
        <end position="257"/>
    </location>
</feature>
<dbReference type="GeneID" id="55822104"/>
<sequence length="365" mass="40444">MKADFTQKDGVSRILDSKWKIAIGAFFLLLLIIQIFIFLPLADGLVLGLVFAYISRPIFHKLGRFPRMGALIATMFIVVPVVFIIGSGLFEIFRQIGWIIENQAEVLNFLLDTFRTIDIPPSYTDNVEQLIWDFSTSFLSLIGNAGIFSYAWNLMMFGLNLIVAIIVCYFLLADGHKFYNAVINIVPSQWKNSAIRYFEHLDIILQGIFIGNASAALVVSLLSLIVFYAFGFPNILALSALIFIASVIPMFAGYMVLLALSVYRYLDQGLESAVVFFVVASIVIYVPPELFLRPYLASLKSHIHPLLILLAFLGGAFVGGIAGFFAAPILLGAIVAGYRVYVDEGSDVYAYPDNVSPHSETETSD</sequence>
<comment type="subcellular location">
    <subcellularLocation>
        <location evidence="1">Membrane</location>
        <topology evidence="1">Multi-pass membrane protein</topology>
    </subcellularLocation>
</comment>
<keyword evidence="4 6" id="KW-1133">Transmembrane helix</keyword>
<dbReference type="PANTHER" id="PTHR21716">
    <property type="entry name" value="TRANSMEMBRANE PROTEIN"/>
    <property type="match status" value="1"/>
</dbReference>
<evidence type="ECO:0000256" key="4">
    <source>
        <dbReference type="ARBA" id="ARBA00022989"/>
    </source>
</evidence>
<evidence type="ECO:0000256" key="1">
    <source>
        <dbReference type="ARBA" id="ARBA00004141"/>
    </source>
</evidence>
<keyword evidence="5 6" id="KW-0472">Membrane</keyword>
<organism evidence="7 8">
    <name type="scientific">Methanolobus zinderi</name>
    <dbReference type="NCBI Taxonomy" id="536044"/>
    <lineage>
        <taxon>Archaea</taxon>
        <taxon>Methanobacteriati</taxon>
        <taxon>Methanobacteriota</taxon>
        <taxon>Stenosarchaea group</taxon>
        <taxon>Methanomicrobia</taxon>
        <taxon>Methanosarcinales</taxon>
        <taxon>Methanosarcinaceae</taxon>
        <taxon>Methanolobus</taxon>
    </lineage>
</organism>
<protein>
    <submittedName>
        <fullName evidence="7">AI-2E family transporter</fullName>
    </submittedName>
</protein>
<name>A0A7D5I5V2_9EURY</name>
<feature type="transmembrane region" description="Helical" evidence="6">
    <location>
        <begin position="203"/>
        <end position="229"/>
    </location>
</feature>
<evidence type="ECO:0000256" key="2">
    <source>
        <dbReference type="ARBA" id="ARBA00009773"/>
    </source>
</evidence>
<dbReference type="KEGG" id="mzi:HWN40_10475"/>
<comment type="similarity">
    <text evidence="2">Belongs to the autoinducer-2 exporter (AI-2E) (TC 2.A.86) family.</text>
</comment>
<feature type="transmembrane region" description="Helical" evidence="6">
    <location>
        <begin position="154"/>
        <end position="172"/>
    </location>
</feature>
<keyword evidence="3 6" id="KW-0812">Transmembrane</keyword>
<dbReference type="AlphaFoldDB" id="A0A7D5I5V2"/>
<evidence type="ECO:0000313" key="8">
    <source>
        <dbReference type="Proteomes" id="UP000509594"/>
    </source>
</evidence>
<dbReference type="RefSeq" id="WP_176965676.1">
    <property type="nucleotide sequence ID" value="NZ_CP058215.1"/>
</dbReference>
<feature type="transmembrane region" description="Helical" evidence="6">
    <location>
        <begin position="269"/>
        <end position="286"/>
    </location>
</feature>
<gene>
    <name evidence="7" type="ORF">HWN40_10475</name>
</gene>
<reference evidence="7 8" key="1">
    <citation type="submission" date="2020-06" db="EMBL/GenBank/DDBJ databases">
        <title>Methanolobus halotolerans sp. nov., isolated from a saline lake Tus in Siberia.</title>
        <authorList>
            <person name="Shen Y."/>
            <person name="Chen S.-C."/>
            <person name="Lai M.-C."/>
            <person name="Huang H.-H."/>
            <person name="Chiu H.-H."/>
            <person name="Tang S.-L."/>
            <person name="Rogozin D.Y."/>
            <person name="Degermendzhy A.G."/>
        </authorList>
    </citation>
    <scope>NUCLEOTIDE SEQUENCE [LARGE SCALE GENOMIC DNA]</scope>
    <source>
        <strain evidence="7 8">DSM 21339</strain>
    </source>
</reference>
<dbReference type="InterPro" id="IPR002549">
    <property type="entry name" value="AI-2E-like"/>
</dbReference>
<accession>A0A7D5I5V2</accession>
<dbReference type="Pfam" id="PF01594">
    <property type="entry name" value="AI-2E_transport"/>
    <property type="match status" value="1"/>
</dbReference>
<evidence type="ECO:0000313" key="7">
    <source>
        <dbReference type="EMBL" id="QLC50621.1"/>
    </source>
</evidence>
<feature type="transmembrane region" description="Helical" evidence="6">
    <location>
        <begin position="306"/>
        <end position="331"/>
    </location>
</feature>
<evidence type="ECO:0000256" key="6">
    <source>
        <dbReference type="SAM" id="Phobius"/>
    </source>
</evidence>
<evidence type="ECO:0000256" key="5">
    <source>
        <dbReference type="ARBA" id="ARBA00023136"/>
    </source>
</evidence>
<dbReference type="GO" id="GO:0016020">
    <property type="term" value="C:membrane"/>
    <property type="evidence" value="ECO:0007669"/>
    <property type="project" value="UniProtKB-SubCell"/>
</dbReference>
<feature type="transmembrane region" description="Helical" evidence="6">
    <location>
        <begin position="21"/>
        <end position="54"/>
    </location>
</feature>
<evidence type="ECO:0000256" key="3">
    <source>
        <dbReference type="ARBA" id="ARBA00022692"/>
    </source>
</evidence>